<proteinExistence type="predicted"/>
<protein>
    <submittedName>
        <fullName evidence="2">Uncharacterized protein</fullName>
    </submittedName>
</protein>
<comment type="caution">
    <text evidence="2">The sequence shown here is derived from an EMBL/GenBank/DDBJ whole genome shotgun (WGS) entry which is preliminary data.</text>
</comment>
<reference evidence="2 3" key="1">
    <citation type="submission" date="2021-01" db="EMBL/GenBank/DDBJ databases">
        <title>Whole genome shotgun sequence of Microbispora siamensis NBRC 104113.</title>
        <authorList>
            <person name="Komaki H."/>
            <person name="Tamura T."/>
        </authorList>
    </citation>
    <scope>NUCLEOTIDE SEQUENCE [LARGE SCALE GENOMIC DNA]</scope>
    <source>
        <strain evidence="2 3">NBRC 104113</strain>
    </source>
</reference>
<evidence type="ECO:0000313" key="2">
    <source>
        <dbReference type="EMBL" id="GIH66914.1"/>
    </source>
</evidence>
<evidence type="ECO:0000313" key="3">
    <source>
        <dbReference type="Proteomes" id="UP000660454"/>
    </source>
</evidence>
<organism evidence="2 3">
    <name type="scientific">Microbispora siamensis</name>
    <dbReference type="NCBI Taxonomy" id="564413"/>
    <lineage>
        <taxon>Bacteria</taxon>
        <taxon>Bacillati</taxon>
        <taxon>Actinomycetota</taxon>
        <taxon>Actinomycetes</taxon>
        <taxon>Streptosporangiales</taxon>
        <taxon>Streptosporangiaceae</taxon>
        <taxon>Microbispora</taxon>
    </lineage>
</organism>
<evidence type="ECO:0000256" key="1">
    <source>
        <dbReference type="SAM" id="MobiDB-lite"/>
    </source>
</evidence>
<sequence length="177" mass="18652">MRGLRGGRDEPGASPATAHGPQNGHEDGGDAPSPHGSGPDGLRYEALGRVMAALSGEAEMLEACRDLTWWRGTDRSWHIEWRDGPYAAEVAALLLERIGEPGPGAVRAAPAGPATTSTAMLNVMGVTFVLRAIDPFGMERLRTRPGLWRLSAALDGPAGPVGTGGRSRQHWEELLGG</sequence>
<feature type="region of interest" description="Disordered" evidence="1">
    <location>
        <begin position="1"/>
        <end position="42"/>
    </location>
</feature>
<keyword evidence="3" id="KW-1185">Reference proteome</keyword>
<accession>A0ABQ4H041</accession>
<dbReference type="Proteomes" id="UP000660454">
    <property type="component" value="Unassembled WGS sequence"/>
</dbReference>
<gene>
    <name evidence="2" type="ORF">Msi02_77310</name>
</gene>
<dbReference type="RefSeq" id="WP_204052677.1">
    <property type="nucleotide sequence ID" value="NZ_BOOF01000062.1"/>
</dbReference>
<name>A0ABQ4H041_9ACTN</name>
<dbReference type="EMBL" id="BOOF01000062">
    <property type="protein sequence ID" value="GIH66914.1"/>
    <property type="molecule type" value="Genomic_DNA"/>
</dbReference>
<feature type="compositionally biased region" description="Basic and acidic residues" evidence="1">
    <location>
        <begin position="1"/>
        <end position="11"/>
    </location>
</feature>